<dbReference type="RefSeq" id="XP_009022238.1">
    <property type="nucleotide sequence ID" value="XM_009023990.1"/>
</dbReference>
<dbReference type="STRING" id="6412.T1G5D8"/>
<dbReference type="GO" id="GO:0003333">
    <property type="term" value="P:amino acid transmembrane transport"/>
    <property type="evidence" value="ECO:0000318"/>
    <property type="project" value="GO_Central"/>
</dbReference>
<gene>
    <name evidence="7" type="primary">20216285</name>
    <name evidence="6" type="ORF">HELRODRAFT_84043</name>
</gene>
<feature type="transmembrane region" description="Helical" evidence="5">
    <location>
        <begin position="143"/>
        <end position="162"/>
    </location>
</feature>
<feature type="transmembrane region" description="Helical" evidence="5">
    <location>
        <begin position="24"/>
        <end position="45"/>
    </location>
</feature>
<dbReference type="CTD" id="20216285"/>
<evidence type="ECO:0000313" key="7">
    <source>
        <dbReference type="EnsemblMetazoa" id="HelroP84043"/>
    </source>
</evidence>
<evidence type="ECO:0000313" key="6">
    <source>
        <dbReference type="EMBL" id="ESN99648.1"/>
    </source>
</evidence>
<feature type="transmembrane region" description="Helical" evidence="5">
    <location>
        <begin position="368"/>
        <end position="388"/>
    </location>
</feature>
<dbReference type="Gene3D" id="1.20.1740.10">
    <property type="entry name" value="Amino acid/polyamine transporter I"/>
    <property type="match status" value="1"/>
</dbReference>
<feature type="transmembrane region" description="Helical" evidence="5">
    <location>
        <begin position="248"/>
        <end position="272"/>
    </location>
</feature>
<dbReference type="HOGENOM" id="CLU_007946_3_4_1"/>
<dbReference type="PANTHER" id="PTHR11785:SF516">
    <property type="entry name" value="AMINO ACID PERMEASE_ SLC12A DOMAIN-CONTAINING PROTEIN"/>
    <property type="match status" value="1"/>
</dbReference>
<evidence type="ECO:0000256" key="4">
    <source>
        <dbReference type="ARBA" id="ARBA00023136"/>
    </source>
</evidence>
<dbReference type="OrthoDB" id="6284555at2759"/>
<reference evidence="6 8" key="2">
    <citation type="journal article" date="2013" name="Nature">
        <title>Insights into bilaterian evolution from three spiralian genomes.</title>
        <authorList>
            <person name="Simakov O."/>
            <person name="Marletaz F."/>
            <person name="Cho S.J."/>
            <person name="Edsinger-Gonzales E."/>
            <person name="Havlak P."/>
            <person name="Hellsten U."/>
            <person name="Kuo D.H."/>
            <person name="Larsson T."/>
            <person name="Lv J."/>
            <person name="Arendt D."/>
            <person name="Savage R."/>
            <person name="Osoegawa K."/>
            <person name="de Jong P."/>
            <person name="Grimwood J."/>
            <person name="Chapman J.A."/>
            <person name="Shapiro H."/>
            <person name="Aerts A."/>
            <person name="Otillar R.P."/>
            <person name="Terry A.Y."/>
            <person name="Boore J.L."/>
            <person name="Grigoriev I.V."/>
            <person name="Lindberg D.R."/>
            <person name="Seaver E.C."/>
            <person name="Weisblat D.A."/>
            <person name="Putnam N.H."/>
            <person name="Rokhsar D.S."/>
        </authorList>
    </citation>
    <scope>NUCLEOTIDE SEQUENCE</scope>
</reference>
<feature type="transmembrane region" description="Helical" evidence="5">
    <location>
        <begin position="214"/>
        <end position="236"/>
    </location>
</feature>
<keyword evidence="4 5" id="KW-0472">Membrane</keyword>
<organism evidence="7 8">
    <name type="scientific">Helobdella robusta</name>
    <name type="common">Californian leech</name>
    <dbReference type="NCBI Taxonomy" id="6412"/>
    <lineage>
        <taxon>Eukaryota</taxon>
        <taxon>Metazoa</taxon>
        <taxon>Spiralia</taxon>
        <taxon>Lophotrochozoa</taxon>
        <taxon>Annelida</taxon>
        <taxon>Clitellata</taxon>
        <taxon>Hirudinea</taxon>
        <taxon>Rhynchobdellida</taxon>
        <taxon>Glossiphoniidae</taxon>
        <taxon>Helobdella</taxon>
    </lineage>
</organism>
<dbReference type="AlphaFoldDB" id="T1G5D8"/>
<evidence type="ECO:0000256" key="3">
    <source>
        <dbReference type="ARBA" id="ARBA00022989"/>
    </source>
</evidence>
<dbReference type="FunFam" id="1.20.1740.10:FF:000121">
    <property type="entry name" value="Uncharacterized protein"/>
    <property type="match status" value="1"/>
</dbReference>
<dbReference type="PANTHER" id="PTHR11785">
    <property type="entry name" value="AMINO ACID TRANSPORTER"/>
    <property type="match status" value="1"/>
</dbReference>
<evidence type="ECO:0008006" key="9">
    <source>
        <dbReference type="Google" id="ProtNLM"/>
    </source>
</evidence>
<sequence length="422" mass="47211">MRCWKKSEVSSIFSFTHFTLKRQLSLANGVSIILGLIIGSGIYITPQKMLEHVKSPGLSLIYWGFGGLYTFIAAYCLTEVAIKYPVSGEKYAYMNILYGPYYAFFYIWQYLFLARPGSNALKAIILGRYLLKPLFLNCDVPNLAVMLISSVFAFAISFLNCISVQLSAKFQGVLTFISVFSLVLLSSIGVYKLAKGEVENLQNLFEGSSTHPGHLILGFYSTVFSFYGWSALNFLIEELKNPLKNLPRAIVISVLFVSFFFVMVNLTFFLVLGREGVMQSEAVAISTAIEVFGDLGWIISIMIAITSFSGFSSGIMVGSRLTMAGARNGHLPRILSYISIEFRTPIIALIFQCLLSLMYVWVLDVSAIIQNVMFANFVVDFLVEIAYIKVRLKEKVDKPKFQVSRKKINDFQVGVDGFASQM</sequence>
<dbReference type="InParanoid" id="T1G5D8"/>
<dbReference type="KEGG" id="hro:HELRODRAFT_84043"/>
<proteinExistence type="predicted"/>
<dbReference type="InterPro" id="IPR050598">
    <property type="entry name" value="AminoAcid_Transporter"/>
</dbReference>
<dbReference type="EMBL" id="KB097106">
    <property type="protein sequence ID" value="ESN99648.1"/>
    <property type="molecule type" value="Genomic_DNA"/>
</dbReference>
<dbReference type="GO" id="GO:0016020">
    <property type="term" value="C:membrane"/>
    <property type="evidence" value="ECO:0007669"/>
    <property type="project" value="UniProtKB-SubCell"/>
</dbReference>
<feature type="transmembrane region" description="Helical" evidence="5">
    <location>
        <begin position="60"/>
        <end position="80"/>
    </location>
</feature>
<evidence type="ECO:0000256" key="1">
    <source>
        <dbReference type="ARBA" id="ARBA00004141"/>
    </source>
</evidence>
<dbReference type="eggNOG" id="KOG1287">
    <property type="taxonomic scope" value="Eukaryota"/>
</dbReference>
<dbReference type="EMBL" id="AMQM01005848">
    <property type="status" value="NOT_ANNOTATED_CDS"/>
    <property type="molecule type" value="Genomic_DNA"/>
</dbReference>
<dbReference type="Proteomes" id="UP000015101">
    <property type="component" value="Unassembled WGS sequence"/>
</dbReference>
<accession>T1G5D8</accession>
<reference evidence="7" key="3">
    <citation type="submission" date="2015-06" db="UniProtKB">
        <authorList>
            <consortium name="EnsemblMetazoa"/>
        </authorList>
    </citation>
    <scope>IDENTIFICATION</scope>
</reference>
<reference evidence="8" key="1">
    <citation type="submission" date="2012-12" db="EMBL/GenBank/DDBJ databases">
        <authorList>
            <person name="Hellsten U."/>
            <person name="Grimwood J."/>
            <person name="Chapman J.A."/>
            <person name="Shapiro H."/>
            <person name="Aerts A."/>
            <person name="Otillar R.P."/>
            <person name="Terry A.Y."/>
            <person name="Boore J.L."/>
            <person name="Simakov O."/>
            <person name="Marletaz F."/>
            <person name="Cho S.-J."/>
            <person name="Edsinger-Gonzales E."/>
            <person name="Havlak P."/>
            <person name="Kuo D.-H."/>
            <person name="Larsson T."/>
            <person name="Lv J."/>
            <person name="Arendt D."/>
            <person name="Savage R."/>
            <person name="Osoegawa K."/>
            <person name="de Jong P."/>
            <person name="Lindberg D.R."/>
            <person name="Seaver E.C."/>
            <person name="Weisblat D.A."/>
            <person name="Putnam N.H."/>
            <person name="Grigoriev I.V."/>
            <person name="Rokhsar D.S."/>
        </authorList>
    </citation>
    <scope>NUCLEOTIDE SEQUENCE</scope>
</reference>
<dbReference type="Pfam" id="PF13520">
    <property type="entry name" value="AA_permease_2"/>
    <property type="match status" value="1"/>
</dbReference>
<feature type="transmembrane region" description="Helical" evidence="5">
    <location>
        <begin position="174"/>
        <end position="194"/>
    </location>
</feature>
<dbReference type="EnsemblMetazoa" id="HelroT84043">
    <property type="protein sequence ID" value="HelroP84043"/>
    <property type="gene ID" value="HelroG84043"/>
</dbReference>
<feature type="transmembrane region" description="Helical" evidence="5">
    <location>
        <begin position="92"/>
        <end position="111"/>
    </location>
</feature>
<name>T1G5D8_HELRO</name>
<dbReference type="InterPro" id="IPR002293">
    <property type="entry name" value="AA/rel_permease1"/>
</dbReference>
<comment type="subcellular location">
    <subcellularLocation>
        <location evidence="1">Membrane</location>
        <topology evidence="1">Multi-pass membrane protein</topology>
    </subcellularLocation>
</comment>
<keyword evidence="3 5" id="KW-1133">Transmembrane helix</keyword>
<evidence type="ECO:0000313" key="8">
    <source>
        <dbReference type="Proteomes" id="UP000015101"/>
    </source>
</evidence>
<feature type="transmembrane region" description="Helical" evidence="5">
    <location>
        <begin position="297"/>
        <end position="321"/>
    </location>
</feature>
<protein>
    <recommendedName>
        <fullName evidence="9">Amino acid permease/ SLC12A domain-containing protein</fullName>
    </recommendedName>
</protein>
<evidence type="ECO:0000256" key="2">
    <source>
        <dbReference type="ARBA" id="ARBA00022692"/>
    </source>
</evidence>
<evidence type="ECO:0000256" key="5">
    <source>
        <dbReference type="SAM" id="Phobius"/>
    </source>
</evidence>
<keyword evidence="2 5" id="KW-0812">Transmembrane</keyword>
<keyword evidence="8" id="KW-1185">Reference proteome</keyword>
<dbReference type="PIRSF" id="PIRSF006060">
    <property type="entry name" value="AA_transporter"/>
    <property type="match status" value="1"/>
</dbReference>
<dbReference type="GeneID" id="20216285"/>
<dbReference type="GO" id="GO:0015179">
    <property type="term" value="F:L-amino acid transmembrane transporter activity"/>
    <property type="evidence" value="ECO:0000318"/>
    <property type="project" value="GO_Central"/>
</dbReference>
<feature type="transmembrane region" description="Helical" evidence="5">
    <location>
        <begin position="342"/>
        <end position="362"/>
    </location>
</feature>